<comment type="caution">
    <text evidence="2">The sequence shown here is derived from an EMBL/GenBank/DDBJ whole genome shotgun (WGS) entry which is preliminary data.</text>
</comment>
<evidence type="ECO:0000256" key="1">
    <source>
        <dbReference type="SAM" id="MobiDB-lite"/>
    </source>
</evidence>
<sequence length="661" mass="73656">MDKTLSLEWPVDPTLTTDSVRQPKFDSFAQALVGDSLPSNKFEVLYGQAGVGLHLSSTFDSPLALNEIQTRADDVYGANSQVMMPCEPFQQERETNSRKGMYSAKTSNATVTDIMAVGYLPIQPGLLAEKDFDLFSQGHAAGWFSTENVNVSPPQLPTNDIAQMRPSLKRIGHKEFNGTRRNPPISRDNMLPLLFENHSGVLSVDVNGCLKRKPTGGDMSKPIGLRSIICSLCLVPEHDENGNLICKHCGYLIIQPDGLKAHSLQCPSAQNSTRMFARECGLNQQLRGYHAMEEPLANQLAVTCEYIITSDWPKQCHLCPRRSRTLEERLEHIASHSAARERRLPPPGLHDNDDSDDDDMNDNHGTRNHKRVADQNTISAASKDQSQNQTFTGQAIDFQQYSYLRKASSHYPFAIHNWYALQLRLVTHQLPKRALRHLPIPANTAKQALLQSTFELEATPITASKSFNASPPSQPFMEVAKSDCLVMTGPEDKDKTPVSIPSTSSGNDFWLTGSLLFQDSHFEPDWFAGQSLEISSITAPNLKTRAERIISLSLRLLCPWTRTGTYCPNMEGVMPSFNFYEQHIPNLPSKSGNYDADPVLGLLKLGSAQTAIGDAIAKLCIRKIVFFHQYNHGYANSIQKLLPPKPSVLERQRMEKLQTTQ</sequence>
<feature type="region of interest" description="Disordered" evidence="1">
    <location>
        <begin position="335"/>
        <end position="374"/>
    </location>
</feature>
<accession>A0A8H4RUR8</accession>
<dbReference type="EMBL" id="JAAMPI010000117">
    <property type="protein sequence ID" value="KAF4635481.1"/>
    <property type="molecule type" value="Genomic_DNA"/>
</dbReference>
<dbReference type="Proteomes" id="UP000566819">
    <property type="component" value="Unassembled WGS sequence"/>
</dbReference>
<reference evidence="2 3" key="1">
    <citation type="submission" date="2020-03" db="EMBL/GenBank/DDBJ databases">
        <title>Draft Genome Sequence of Cudoniella acicularis.</title>
        <authorList>
            <person name="Buettner E."/>
            <person name="Kellner H."/>
        </authorList>
    </citation>
    <scope>NUCLEOTIDE SEQUENCE [LARGE SCALE GENOMIC DNA]</scope>
    <source>
        <strain evidence="2 3">DSM 108380</strain>
    </source>
</reference>
<proteinExistence type="predicted"/>
<protein>
    <submittedName>
        <fullName evidence="2">Uncharacterized protein</fullName>
    </submittedName>
</protein>
<evidence type="ECO:0000313" key="2">
    <source>
        <dbReference type="EMBL" id="KAF4635481.1"/>
    </source>
</evidence>
<feature type="compositionally biased region" description="Basic and acidic residues" evidence="1">
    <location>
        <begin position="335"/>
        <end position="344"/>
    </location>
</feature>
<keyword evidence="3" id="KW-1185">Reference proteome</keyword>
<gene>
    <name evidence="2" type="ORF">G7Y89_g2622</name>
</gene>
<evidence type="ECO:0000313" key="3">
    <source>
        <dbReference type="Proteomes" id="UP000566819"/>
    </source>
</evidence>
<dbReference type="AlphaFoldDB" id="A0A8H4RUR8"/>
<organism evidence="2 3">
    <name type="scientific">Cudoniella acicularis</name>
    <dbReference type="NCBI Taxonomy" id="354080"/>
    <lineage>
        <taxon>Eukaryota</taxon>
        <taxon>Fungi</taxon>
        <taxon>Dikarya</taxon>
        <taxon>Ascomycota</taxon>
        <taxon>Pezizomycotina</taxon>
        <taxon>Leotiomycetes</taxon>
        <taxon>Helotiales</taxon>
        <taxon>Tricladiaceae</taxon>
        <taxon>Cudoniella</taxon>
    </lineage>
</organism>
<name>A0A8H4RUR8_9HELO</name>